<evidence type="ECO:0000259" key="1">
    <source>
        <dbReference type="PROSITE" id="PS51186"/>
    </source>
</evidence>
<dbReference type="Proteomes" id="UP001497527">
    <property type="component" value="Unassembled WGS sequence"/>
</dbReference>
<dbReference type="Gene3D" id="3.40.630.30">
    <property type="match status" value="1"/>
</dbReference>
<protein>
    <submittedName>
        <fullName evidence="2">N-acetyltransferase domain-containing protein</fullName>
    </submittedName>
</protein>
<feature type="domain" description="N-acetyltransferase" evidence="1">
    <location>
        <begin position="3"/>
        <end position="150"/>
    </location>
</feature>
<dbReference type="EMBL" id="CAXJIO010000010">
    <property type="protein sequence ID" value="CAL2101486.1"/>
    <property type="molecule type" value="Genomic_DNA"/>
</dbReference>
<evidence type="ECO:0000313" key="3">
    <source>
        <dbReference type="Proteomes" id="UP001497527"/>
    </source>
</evidence>
<name>A0ABM9P7D3_9FLAO</name>
<dbReference type="PROSITE" id="PS51186">
    <property type="entry name" value="GNAT"/>
    <property type="match status" value="1"/>
</dbReference>
<dbReference type="Pfam" id="PF00583">
    <property type="entry name" value="Acetyltransf_1"/>
    <property type="match status" value="1"/>
</dbReference>
<dbReference type="SUPFAM" id="SSF55729">
    <property type="entry name" value="Acyl-CoA N-acyltransferases (Nat)"/>
    <property type="match status" value="1"/>
</dbReference>
<gene>
    <name evidence="2" type="ORF">T190423A01A_10049</name>
</gene>
<reference evidence="2 3" key="1">
    <citation type="submission" date="2024-05" db="EMBL/GenBank/DDBJ databases">
        <authorList>
            <person name="Duchaud E."/>
        </authorList>
    </citation>
    <scope>NUCLEOTIDE SEQUENCE [LARGE SCALE GENOMIC DNA]</scope>
    <source>
        <strain evidence="2">Ena-SAMPLE-TAB-13-05-2024-13:56:06:370-140308</strain>
    </source>
</reference>
<dbReference type="InterPro" id="IPR000182">
    <property type="entry name" value="GNAT_dom"/>
</dbReference>
<keyword evidence="3" id="KW-1185">Reference proteome</keyword>
<dbReference type="InterPro" id="IPR016181">
    <property type="entry name" value="Acyl_CoA_acyltransferase"/>
</dbReference>
<sequence length="373" mass="44074">MNIRIQEFRKFEIPNILNDEMVWNHSFLIGTKHRLLAHYKNPKSNDDDIALLVAYIDAQIVGYMGVYIDYIHIGDKAEKIGWLSTWWLHKSSAGKGIGKEMLKKMYELNDGRIGISQFTPSAKRVYDKSGFFNYLKKLVGCKIDLRLNLEYLLPAYKESLRKYTWLFRTIDTTFNVVNEFKLKMVYSSYKKSMKNYSIDYLTHIDSKMASFLQEKQHKNLTKRDADFFQFIKTYQWIEEAPLVDFVTNKKKYFFSDYNKNFNIYLVKVEDKEANIVGFICLLRKDAELKVLQIFYLEGMHSLMAKLVIMHGIKLGTRTIITYDENLTKEFKRLKSARIRFKKKDRESIVSKIYGEINSEEFNFQYGDGDCSFA</sequence>
<proteinExistence type="predicted"/>
<comment type="caution">
    <text evidence="2">The sequence shown here is derived from an EMBL/GenBank/DDBJ whole genome shotgun (WGS) entry which is preliminary data.</text>
</comment>
<organism evidence="2 3">
    <name type="scientific">Tenacibaculum polynesiense</name>
    <dbReference type="NCBI Taxonomy" id="3137857"/>
    <lineage>
        <taxon>Bacteria</taxon>
        <taxon>Pseudomonadati</taxon>
        <taxon>Bacteroidota</taxon>
        <taxon>Flavobacteriia</taxon>
        <taxon>Flavobacteriales</taxon>
        <taxon>Flavobacteriaceae</taxon>
        <taxon>Tenacibaculum</taxon>
    </lineage>
</organism>
<dbReference type="CDD" id="cd04301">
    <property type="entry name" value="NAT_SF"/>
    <property type="match status" value="1"/>
</dbReference>
<evidence type="ECO:0000313" key="2">
    <source>
        <dbReference type="EMBL" id="CAL2101486.1"/>
    </source>
</evidence>
<accession>A0ABM9P7D3</accession>
<dbReference type="RefSeq" id="WP_348715343.1">
    <property type="nucleotide sequence ID" value="NZ_CAXJIO010000010.1"/>
</dbReference>